<evidence type="ECO:0000256" key="10">
    <source>
        <dbReference type="SAM" id="MobiDB-lite"/>
    </source>
</evidence>
<comment type="subcellular location">
    <subcellularLocation>
        <location evidence="1">Nucleus</location>
    </subcellularLocation>
</comment>
<evidence type="ECO:0000256" key="1">
    <source>
        <dbReference type="ARBA" id="ARBA00004123"/>
    </source>
</evidence>
<keyword evidence="11" id="KW-1133">Transmembrane helix</keyword>
<keyword evidence="11" id="KW-0812">Transmembrane</keyword>
<dbReference type="GO" id="GO:0016538">
    <property type="term" value="F:cyclin-dependent protein serine/threonine kinase regulator activity"/>
    <property type="evidence" value="ECO:0007669"/>
    <property type="project" value="InterPro"/>
</dbReference>
<evidence type="ECO:0000256" key="8">
    <source>
        <dbReference type="ARBA" id="ARBA00023242"/>
    </source>
</evidence>
<evidence type="ECO:0000256" key="3">
    <source>
        <dbReference type="ARBA" id="ARBA00022491"/>
    </source>
</evidence>
<keyword evidence="5 9" id="KW-0195">Cyclin</keyword>
<keyword evidence="11" id="KW-0472">Membrane</keyword>
<name>F4S5L5_MELLP</name>
<keyword evidence="7" id="KW-0804">Transcription</keyword>
<dbReference type="GO" id="GO:0005634">
    <property type="term" value="C:nucleus"/>
    <property type="evidence" value="ECO:0007669"/>
    <property type="project" value="UniProtKB-SubCell"/>
</dbReference>
<dbReference type="RefSeq" id="XP_007416647.1">
    <property type="nucleotide sequence ID" value="XM_007416585.1"/>
</dbReference>
<dbReference type="AlphaFoldDB" id="F4S5L5"/>
<dbReference type="FunFam" id="1.10.472.10:FF:000076">
    <property type="entry name" value="RNA polymerase II holoenzyme cyclin-like subunit"/>
    <property type="match status" value="1"/>
</dbReference>
<evidence type="ECO:0000256" key="7">
    <source>
        <dbReference type="ARBA" id="ARBA00023163"/>
    </source>
</evidence>
<feature type="transmembrane region" description="Helical" evidence="11">
    <location>
        <begin position="225"/>
        <end position="244"/>
    </location>
</feature>
<dbReference type="FunCoup" id="F4S5L5">
    <property type="interactions" value="554"/>
</dbReference>
<feature type="compositionally biased region" description="Low complexity" evidence="10">
    <location>
        <begin position="263"/>
        <end position="280"/>
    </location>
</feature>
<dbReference type="InterPro" id="IPR036915">
    <property type="entry name" value="Cyclin-like_sf"/>
</dbReference>
<proteinExistence type="inferred from homology"/>
<evidence type="ECO:0000256" key="4">
    <source>
        <dbReference type="ARBA" id="ARBA00023015"/>
    </source>
</evidence>
<dbReference type="SMART" id="SM00385">
    <property type="entry name" value="CYCLIN"/>
    <property type="match status" value="2"/>
</dbReference>
<dbReference type="GO" id="GO:0006357">
    <property type="term" value="P:regulation of transcription by RNA polymerase II"/>
    <property type="evidence" value="ECO:0007669"/>
    <property type="project" value="InterPro"/>
</dbReference>
<keyword evidence="8" id="KW-0539">Nucleus</keyword>
<dbReference type="KEGG" id="mlr:MELLADRAFT_79335"/>
<evidence type="ECO:0000313" key="14">
    <source>
        <dbReference type="Proteomes" id="UP000001072"/>
    </source>
</evidence>
<accession>F4S5L5</accession>
<keyword evidence="6" id="KW-0010">Activator</keyword>
<dbReference type="STRING" id="747676.F4S5L5"/>
<evidence type="ECO:0000256" key="11">
    <source>
        <dbReference type="SAM" id="Phobius"/>
    </source>
</evidence>
<dbReference type="Proteomes" id="UP000001072">
    <property type="component" value="Unassembled WGS sequence"/>
</dbReference>
<reference evidence="14" key="1">
    <citation type="journal article" date="2011" name="Proc. Natl. Acad. Sci. U.S.A.">
        <title>Obligate biotrophy features unraveled by the genomic analysis of rust fungi.</title>
        <authorList>
            <person name="Duplessis S."/>
            <person name="Cuomo C.A."/>
            <person name="Lin Y.-C."/>
            <person name="Aerts A."/>
            <person name="Tisserant E."/>
            <person name="Veneault-Fourrey C."/>
            <person name="Joly D.L."/>
            <person name="Hacquard S."/>
            <person name="Amselem J."/>
            <person name="Cantarel B.L."/>
            <person name="Chiu R."/>
            <person name="Coutinho P.M."/>
            <person name="Feau N."/>
            <person name="Field M."/>
            <person name="Frey P."/>
            <person name="Gelhaye E."/>
            <person name="Goldberg J."/>
            <person name="Grabherr M.G."/>
            <person name="Kodira C.D."/>
            <person name="Kohler A."/>
            <person name="Kuees U."/>
            <person name="Lindquist E.A."/>
            <person name="Lucas S.M."/>
            <person name="Mago R."/>
            <person name="Mauceli E."/>
            <person name="Morin E."/>
            <person name="Murat C."/>
            <person name="Pangilinan J.L."/>
            <person name="Park R."/>
            <person name="Pearson M."/>
            <person name="Quesneville H."/>
            <person name="Rouhier N."/>
            <person name="Sakthikumar S."/>
            <person name="Salamov A.A."/>
            <person name="Schmutz J."/>
            <person name="Selles B."/>
            <person name="Shapiro H."/>
            <person name="Tanguay P."/>
            <person name="Tuskan G.A."/>
            <person name="Henrissat B."/>
            <person name="Van de Peer Y."/>
            <person name="Rouze P."/>
            <person name="Ellis J.G."/>
            <person name="Dodds P.N."/>
            <person name="Schein J.E."/>
            <person name="Zhong S."/>
            <person name="Hamelin R.C."/>
            <person name="Grigoriev I.V."/>
            <person name="Szabo L.J."/>
            <person name="Martin F."/>
        </authorList>
    </citation>
    <scope>NUCLEOTIDE SEQUENCE [LARGE SCALE GENOMIC DNA]</scope>
    <source>
        <strain evidence="14">98AG31 / pathotype 3-4-7</strain>
    </source>
</reference>
<dbReference type="CDD" id="cd20513">
    <property type="entry name" value="CYCLIN_CCNC_rpt1"/>
    <property type="match status" value="1"/>
</dbReference>
<keyword evidence="3" id="KW-0678">Repressor</keyword>
<evidence type="ECO:0000256" key="9">
    <source>
        <dbReference type="RuleBase" id="RU000383"/>
    </source>
</evidence>
<dbReference type="OrthoDB" id="10266018at2759"/>
<sequence length="411" mass="46015">MAANYWLSSHANNHILTRHDLRTSPGRAIDLKFASEREIACVNIWSCNVIHKLAKRLNCRQIVTATAVTYFRRFYVKNAIADTDPCLVASACMYVATKVEEAPCHIKTVVEAARFVFAEYPALGAFPTDAAVLAEMEFYLIEDLDFHLIIWHPYRDLAHFTGREDSAVPKDASEKLSEWVPAAGSNFYDEYRRECDRQASMLDLSDEALQMAWFIINDTYRTDIILLYPPYIIALASIYITVVLQPHPSLRAIKQLPPPVHLTSTNTSNNTSNESSAANSIRKQSLPPSQQTVNPLDFFAHFPLSMSLVLELVQEIVASYELWNRLENPLLPIQRPPDNPADLPSGLASTRLNQPYNNSTNARPIHESSESSPASKAAGLMAAAKTGDKAADERVVEVLVRMRKEREADLG</sequence>
<dbReference type="SUPFAM" id="SSF47954">
    <property type="entry name" value="Cyclin-like"/>
    <property type="match status" value="2"/>
</dbReference>
<keyword evidence="14" id="KW-1185">Reference proteome</keyword>
<dbReference type="Pfam" id="PF00134">
    <property type="entry name" value="Cyclin_N"/>
    <property type="match status" value="1"/>
</dbReference>
<keyword evidence="4" id="KW-0805">Transcription regulation</keyword>
<evidence type="ECO:0000313" key="13">
    <source>
        <dbReference type="EMBL" id="EGG00049.1"/>
    </source>
</evidence>
<dbReference type="eggNOG" id="KOG0794">
    <property type="taxonomic scope" value="Eukaryota"/>
</dbReference>
<feature type="domain" description="Cyclin-like" evidence="12">
    <location>
        <begin position="193"/>
        <end position="318"/>
    </location>
</feature>
<dbReference type="Gene3D" id="1.10.472.10">
    <property type="entry name" value="Cyclin-like"/>
    <property type="match status" value="2"/>
</dbReference>
<dbReference type="InterPro" id="IPR006671">
    <property type="entry name" value="Cyclin_N"/>
</dbReference>
<evidence type="ECO:0000256" key="2">
    <source>
        <dbReference type="ARBA" id="ARBA00008638"/>
    </source>
</evidence>
<feature type="region of interest" description="Disordered" evidence="10">
    <location>
        <begin position="331"/>
        <end position="391"/>
    </location>
</feature>
<feature type="compositionally biased region" description="Polar residues" evidence="10">
    <location>
        <begin position="347"/>
        <end position="362"/>
    </location>
</feature>
<dbReference type="InterPro" id="IPR043198">
    <property type="entry name" value="Cyclin/Ssn8"/>
</dbReference>
<feature type="region of interest" description="Disordered" evidence="10">
    <location>
        <begin position="259"/>
        <end position="289"/>
    </location>
</feature>
<evidence type="ECO:0000259" key="12">
    <source>
        <dbReference type="SMART" id="SM00385"/>
    </source>
</evidence>
<feature type="compositionally biased region" description="Low complexity" evidence="10">
    <location>
        <begin position="370"/>
        <end position="384"/>
    </location>
</feature>
<feature type="domain" description="Cyclin-like" evidence="12">
    <location>
        <begin position="48"/>
        <end position="142"/>
    </location>
</feature>
<evidence type="ECO:0000256" key="5">
    <source>
        <dbReference type="ARBA" id="ARBA00023127"/>
    </source>
</evidence>
<dbReference type="HOGENOM" id="CLU_034754_5_0_1"/>
<dbReference type="InParanoid" id="F4S5L5"/>
<dbReference type="InterPro" id="IPR013763">
    <property type="entry name" value="Cyclin-like_dom"/>
</dbReference>
<evidence type="ECO:0000256" key="6">
    <source>
        <dbReference type="ARBA" id="ARBA00023159"/>
    </source>
</evidence>
<gene>
    <name evidence="13" type="ORF">MELLADRAFT_79335</name>
</gene>
<dbReference type="GeneID" id="18933252"/>
<organism evidence="14">
    <name type="scientific">Melampsora larici-populina (strain 98AG31 / pathotype 3-4-7)</name>
    <name type="common">Poplar leaf rust fungus</name>
    <dbReference type="NCBI Taxonomy" id="747676"/>
    <lineage>
        <taxon>Eukaryota</taxon>
        <taxon>Fungi</taxon>
        <taxon>Dikarya</taxon>
        <taxon>Basidiomycota</taxon>
        <taxon>Pucciniomycotina</taxon>
        <taxon>Pucciniomycetes</taxon>
        <taxon>Pucciniales</taxon>
        <taxon>Melampsoraceae</taxon>
        <taxon>Melampsora</taxon>
    </lineage>
</organism>
<protein>
    <recommendedName>
        <fullName evidence="12">Cyclin-like domain-containing protein</fullName>
    </recommendedName>
</protein>
<dbReference type="EMBL" id="GL883151">
    <property type="protein sequence ID" value="EGG00049.1"/>
    <property type="molecule type" value="Genomic_DNA"/>
</dbReference>
<comment type="similarity">
    <text evidence="2">Belongs to the cyclin family. Cyclin C subfamily.</text>
</comment>
<dbReference type="VEuPathDB" id="FungiDB:MELLADRAFT_79335"/>
<dbReference type="PANTHER" id="PTHR10026">
    <property type="entry name" value="CYCLIN"/>
    <property type="match status" value="1"/>
</dbReference>